<keyword evidence="4" id="KW-1185">Reference proteome</keyword>
<comment type="caution">
    <text evidence="3">The sequence shown here is derived from an EMBL/GenBank/DDBJ whole genome shotgun (WGS) entry which is preliminary data.</text>
</comment>
<evidence type="ECO:0000256" key="1">
    <source>
        <dbReference type="PROSITE-ProRule" id="PRU00042"/>
    </source>
</evidence>
<dbReference type="EMBL" id="CAJVRL010000046">
    <property type="protein sequence ID" value="CAG8952634.1"/>
    <property type="molecule type" value="Genomic_DNA"/>
</dbReference>
<protein>
    <recommendedName>
        <fullName evidence="2">C2H2-type domain-containing protein</fullName>
    </recommendedName>
</protein>
<dbReference type="InterPro" id="IPR013087">
    <property type="entry name" value="Znf_C2H2_type"/>
</dbReference>
<dbReference type="PROSITE" id="PS50157">
    <property type="entry name" value="ZINC_FINGER_C2H2_2"/>
    <property type="match status" value="1"/>
</dbReference>
<organism evidence="3 4">
    <name type="scientific">Hymenoscyphus fraxineus</name>
    <dbReference type="NCBI Taxonomy" id="746836"/>
    <lineage>
        <taxon>Eukaryota</taxon>
        <taxon>Fungi</taxon>
        <taxon>Dikarya</taxon>
        <taxon>Ascomycota</taxon>
        <taxon>Pezizomycotina</taxon>
        <taxon>Leotiomycetes</taxon>
        <taxon>Helotiales</taxon>
        <taxon>Helotiaceae</taxon>
        <taxon>Hymenoscyphus</taxon>
    </lineage>
</organism>
<keyword evidence="1" id="KW-0862">Zinc</keyword>
<proteinExistence type="predicted"/>
<keyword evidence="1" id="KW-0479">Metal-binding</keyword>
<evidence type="ECO:0000313" key="3">
    <source>
        <dbReference type="EMBL" id="CAG8952634.1"/>
    </source>
</evidence>
<reference evidence="3" key="1">
    <citation type="submission" date="2021-07" db="EMBL/GenBank/DDBJ databases">
        <authorList>
            <person name="Durling M."/>
        </authorList>
    </citation>
    <scope>NUCLEOTIDE SEQUENCE</scope>
</reference>
<dbReference type="Proteomes" id="UP000696280">
    <property type="component" value="Unassembled WGS sequence"/>
</dbReference>
<keyword evidence="1" id="KW-0863">Zinc-finger</keyword>
<dbReference type="GO" id="GO:0008270">
    <property type="term" value="F:zinc ion binding"/>
    <property type="evidence" value="ECO:0007669"/>
    <property type="project" value="UniProtKB-KW"/>
</dbReference>
<feature type="domain" description="C2H2-type" evidence="2">
    <location>
        <begin position="25"/>
        <end position="55"/>
    </location>
</feature>
<evidence type="ECO:0000259" key="2">
    <source>
        <dbReference type="PROSITE" id="PS50157"/>
    </source>
</evidence>
<sequence>MVVIQVSQGNPDFNNMASASIRRRIPCQDRGCDRTFTLRPNMLRHHREVHGGIRRGKDQKFRLFLRNSVVRRDPASVFYRTSSLAPDPLLIDEVQGNNCLINFRGLNFTSDRPQSLVRERQCLFEALSTYPSPYWTPTQCHYCGRIVVGYSQLEMGTEDLMVAETFRHALEGCDSFLWPMMSTSSDTYTNASFDQFPYHASPKPPSSYLMYFEVEGRQVPPHIAECTVTSPCKPRSDVPDVWKVRDSDVHFTEDIDARGVKKRLRLLVMAV</sequence>
<gene>
    <name evidence="3" type="ORF">HYFRA_00009741</name>
</gene>
<evidence type="ECO:0000313" key="4">
    <source>
        <dbReference type="Proteomes" id="UP000696280"/>
    </source>
</evidence>
<dbReference type="PROSITE" id="PS00028">
    <property type="entry name" value="ZINC_FINGER_C2H2_1"/>
    <property type="match status" value="1"/>
</dbReference>
<accession>A0A9N9KRL8</accession>
<name>A0A9N9KRL8_9HELO</name>
<dbReference type="AlphaFoldDB" id="A0A9N9KRL8"/>